<evidence type="ECO:0000313" key="3">
    <source>
        <dbReference type="Proteomes" id="UP001302745"/>
    </source>
</evidence>
<name>A0AAN6VML0_9PEZI</name>
<sequence>MATQTQITRTSATQAQQSGWSKLPAELRLDIYKLTWEPRAVRLDRITGARIKLGPLALVKQYDATVTKLRVASVPPKTLHINAEARAETLRHYVPFFRTNGKAGREEILYFNPSLDVLFVSHFPALDIAHPRENRDSARFFNAFSVASKVCVTGDLRDYLAVLTGVANLNGEDQNRWFPQGIPDMDHWGLAAQNAITAWLWHINLSDLWSGKPDEPARRERMIRDYGWAHVLRMDAAKATFRASMKHTSLKLPD</sequence>
<dbReference type="InterPro" id="IPR045518">
    <property type="entry name" value="2EXR"/>
</dbReference>
<gene>
    <name evidence="2" type="ORF">C8A00DRAFT_33134</name>
</gene>
<dbReference type="AlphaFoldDB" id="A0AAN6VML0"/>
<dbReference type="Pfam" id="PF20150">
    <property type="entry name" value="2EXR"/>
    <property type="match status" value="1"/>
</dbReference>
<evidence type="ECO:0000313" key="2">
    <source>
        <dbReference type="EMBL" id="KAK4154109.1"/>
    </source>
</evidence>
<feature type="domain" description="2EXR" evidence="1">
    <location>
        <begin position="21"/>
        <end position="118"/>
    </location>
</feature>
<comment type="caution">
    <text evidence="2">The sequence shown here is derived from an EMBL/GenBank/DDBJ whole genome shotgun (WGS) entry which is preliminary data.</text>
</comment>
<dbReference type="Proteomes" id="UP001302745">
    <property type="component" value="Unassembled WGS sequence"/>
</dbReference>
<reference evidence="2" key="2">
    <citation type="submission" date="2023-05" db="EMBL/GenBank/DDBJ databases">
        <authorList>
            <consortium name="Lawrence Berkeley National Laboratory"/>
            <person name="Steindorff A."/>
            <person name="Hensen N."/>
            <person name="Bonometti L."/>
            <person name="Westerberg I."/>
            <person name="Brannstrom I.O."/>
            <person name="Guillou S."/>
            <person name="Cros-Aarteil S."/>
            <person name="Calhoun S."/>
            <person name="Haridas S."/>
            <person name="Kuo A."/>
            <person name="Mondo S."/>
            <person name="Pangilinan J."/>
            <person name="Riley R."/>
            <person name="Labutti K."/>
            <person name="Andreopoulos B."/>
            <person name="Lipzen A."/>
            <person name="Chen C."/>
            <person name="Yanf M."/>
            <person name="Daum C."/>
            <person name="Ng V."/>
            <person name="Clum A."/>
            <person name="Ohm R."/>
            <person name="Martin F."/>
            <person name="Silar P."/>
            <person name="Natvig D."/>
            <person name="Lalanne C."/>
            <person name="Gautier V."/>
            <person name="Ament-Velasquez S.L."/>
            <person name="Kruys A."/>
            <person name="Hutchinson M.I."/>
            <person name="Powell A.J."/>
            <person name="Barry K."/>
            <person name="Miller A.N."/>
            <person name="Grigoriev I.V."/>
            <person name="Debuchy R."/>
            <person name="Gladieux P."/>
            <person name="Thoren M.H."/>
            <person name="Johannesson H."/>
        </authorList>
    </citation>
    <scope>NUCLEOTIDE SEQUENCE</scope>
    <source>
        <strain evidence="2">CBS 538.74</strain>
    </source>
</reference>
<evidence type="ECO:0000259" key="1">
    <source>
        <dbReference type="Pfam" id="PF20150"/>
    </source>
</evidence>
<dbReference type="PANTHER" id="PTHR35910:SF1">
    <property type="entry name" value="2EXR DOMAIN-CONTAINING PROTEIN"/>
    <property type="match status" value="1"/>
</dbReference>
<organism evidence="2 3">
    <name type="scientific">Chaetomidium leptoderma</name>
    <dbReference type="NCBI Taxonomy" id="669021"/>
    <lineage>
        <taxon>Eukaryota</taxon>
        <taxon>Fungi</taxon>
        <taxon>Dikarya</taxon>
        <taxon>Ascomycota</taxon>
        <taxon>Pezizomycotina</taxon>
        <taxon>Sordariomycetes</taxon>
        <taxon>Sordariomycetidae</taxon>
        <taxon>Sordariales</taxon>
        <taxon>Chaetomiaceae</taxon>
        <taxon>Chaetomidium</taxon>
    </lineage>
</organism>
<dbReference type="PANTHER" id="PTHR35910">
    <property type="entry name" value="2EXR DOMAIN-CONTAINING PROTEIN"/>
    <property type="match status" value="1"/>
</dbReference>
<reference evidence="2" key="1">
    <citation type="journal article" date="2023" name="Mol. Phylogenet. Evol.">
        <title>Genome-scale phylogeny and comparative genomics of the fungal order Sordariales.</title>
        <authorList>
            <person name="Hensen N."/>
            <person name="Bonometti L."/>
            <person name="Westerberg I."/>
            <person name="Brannstrom I.O."/>
            <person name="Guillou S."/>
            <person name="Cros-Aarteil S."/>
            <person name="Calhoun S."/>
            <person name="Haridas S."/>
            <person name="Kuo A."/>
            <person name="Mondo S."/>
            <person name="Pangilinan J."/>
            <person name="Riley R."/>
            <person name="LaButti K."/>
            <person name="Andreopoulos B."/>
            <person name="Lipzen A."/>
            <person name="Chen C."/>
            <person name="Yan M."/>
            <person name="Daum C."/>
            <person name="Ng V."/>
            <person name="Clum A."/>
            <person name="Steindorff A."/>
            <person name="Ohm R.A."/>
            <person name="Martin F."/>
            <person name="Silar P."/>
            <person name="Natvig D.O."/>
            <person name="Lalanne C."/>
            <person name="Gautier V."/>
            <person name="Ament-Velasquez S.L."/>
            <person name="Kruys A."/>
            <person name="Hutchinson M.I."/>
            <person name="Powell A.J."/>
            <person name="Barry K."/>
            <person name="Miller A.N."/>
            <person name="Grigoriev I.V."/>
            <person name="Debuchy R."/>
            <person name="Gladieux P."/>
            <person name="Hiltunen Thoren M."/>
            <person name="Johannesson H."/>
        </authorList>
    </citation>
    <scope>NUCLEOTIDE SEQUENCE</scope>
    <source>
        <strain evidence="2">CBS 538.74</strain>
    </source>
</reference>
<protein>
    <recommendedName>
        <fullName evidence="1">2EXR domain-containing protein</fullName>
    </recommendedName>
</protein>
<accession>A0AAN6VML0</accession>
<dbReference type="EMBL" id="MU856921">
    <property type="protein sequence ID" value="KAK4154109.1"/>
    <property type="molecule type" value="Genomic_DNA"/>
</dbReference>
<keyword evidence="3" id="KW-1185">Reference proteome</keyword>
<proteinExistence type="predicted"/>